<reference evidence="1" key="1">
    <citation type="submission" date="2021-03" db="EMBL/GenBank/DDBJ databases">
        <title>Evolutionary priming and transition to the ectomycorrhizal habit in an iconic lineage of mushroom-forming fungi: is preadaptation a requirement?</title>
        <authorList>
            <consortium name="DOE Joint Genome Institute"/>
            <person name="Looney B.P."/>
            <person name="Miyauchi S."/>
            <person name="Morin E."/>
            <person name="Drula E."/>
            <person name="Courty P.E."/>
            <person name="Chicoki N."/>
            <person name="Fauchery L."/>
            <person name="Kohler A."/>
            <person name="Kuo A."/>
            <person name="LaButti K."/>
            <person name="Pangilinan J."/>
            <person name="Lipzen A."/>
            <person name="Riley R."/>
            <person name="Andreopoulos W."/>
            <person name="He G."/>
            <person name="Johnson J."/>
            <person name="Barry K.W."/>
            <person name="Grigoriev I.V."/>
            <person name="Nagy L."/>
            <person name="Hibbett D."/>
            <person name="Henrissat B."/>
            <person name="Matheny P.B."/>
            <person name="Labbe J."/>
            <person name="Martin A.F."/>
        </authorList>
    </citation>
    <scope>NUCLEOTIDE SEQUENCE</scope>
    <source>
        <strain evidence="1">BPL698</strain>
    </source>
</reference>
<protein>
    <submittedName>
        <fullName evidence="1">Initiator tRNA phosphoribosyl transferase</fullName>
    </submittedName>
</protein>
<sequence>MPNKSELSALAHIRRESLDIYNRLHSIEADIAFVNEVRVAYPTYPLIPNLRCGAWYTDPAIAHPSVHAYFKSTDGHHGNWAFNLRRPNIHLLPIILAHGGLVLVDSTRAGKRIPDALSKTVPIWCAVINRATYLRSLDPSEAAASLHTPPGAVSAHEHAQIAARLDSWAAALADSSYGLPRLTRPLRPLWITPASTRFPHIAPDASFLPIMCVSASRAVHAGIERRSGGFSYVQGSGDDHEGLTPRLFWRHRTELLSCPREQVEAEVTKLASSAREVERTSASDGFRGAWGMRPAPILKVGGRVLIHTLADLPLDPEILASIPRQWELNSGDGETVYIVVYASDAGTPGEDSCIPQKHGSAARILLMRVPQGRRRRPVLVREVLPRAVSYASPHLSLGRKVCVVGGDEGVGVALVLLQLFFDDGGGPRSDTPGGLTDMKSSVRTRLEWIISSQPQVNPARAILKSVHDFLHSYCQEPT</sequence>
<keyword evidence="2" id="KW-1185">Reference proteome</keyword>
<keyword evidence="1" id="KW-0808">Transferase</keyword>
<dbReference type="EMBL" id="JAGFNK010000021">
    <property type="protein sequence ID" value="KAI9511458.1"/>
    <property type="molecule type" value="Genomic_DNA"/>
</dbReference>
<proteinExistence type="predicted"/>
<accession>A0ACC0UIE6</accession>
<evidence type="ECO:0000313" key="2">
    <source>
        <dbReference type="Proteomes" id="UP001207468"/>
    </source>
</evidence>
<gene>
    <name evidence="1" type="ORF">F5148DRAFT_1297933</name>
</gene>
<organism evidence="1 2">
    <name type="scientific">Russula earlei</name>
    <dbReference type="NCBI Taxonomy" id="71964"/>
    <lineage>
        <taxon>Eukaryota</taxon>
        <taxon>Fungi</taxon>
        <taxon>Dikarya</taxon>
        <taxon>Basidiomycota</taxon>
        <taxon>Agaricomycotina</taxon>
        <taxon>Agaricomycetes</taxon>
        <taxon>Russulales</taxon>
        <taxon>Russulaceae</taxon>
        <taxon>Russula</taxon>
    </lineage>
</organism>
<evidence type="ECO:0000313" key="1">
    <source>
        <dbReference type="EMBL" id="KAI9511458.1"/>
    </source>
</evidence>
<dbReference type="Proteomes" id="UP001207468">
    <property type="component" value="Unassembled WGS sequence"/>
</dbReference>
<comment type="caution">
    <text evidence="1">The sequence shown here is derived from an EMBL/GenBank/DDBJ whole genome shotgun (WGS) entry which is preliminary data.</text>
</comment>
<name>A0ACC0UIE6_9AGAM</name>